<organism evidence="2 3">
    <name type="scientific">Protopolystoma xenopodis</name>
    <dbReference type="NCBI Taxonomy" id="117903"/>
    <lineage>
        <taxon>Eukaryota</taxon>
        <taxon>Metazoa</taxon>
        <taxon>Spiralia</taxon>
        <taxon>Lophotrochozoa</taxon>
        <taxon>Platyhelminthes</taxon>
        <taxon>Monogenea</taxon>
        <taxon>Polyopisthocotylea</taxon>
        <taxon>Polystomatidea</taxon>
        <taxon>Polystomatidae</taxon>
        <taxon>Protopolystoma</taxon>
    </lineage>
</organism>
<feature type="compositionally biased region" description="Polar residues" evidence="1">
    <location>
        <begin position="63"/>
        <end position="72"/>
    </location>
</feature>
<evidence type="ECO:0000313" key="2">
    <source>
        <dbReference type="EMBL" id="VEL31092.1"/>
    </source>
</evidence>
<feature type="compositionally biased region" description="Polar residues" evidence="1">
    <location>
        <begin position="19"/>
        <end position="46"/>
    </location>
</feature>
<gene>
    <name evidence="2" type="ORF">PXEA_LOCUS24532</name>
</gene>
<feature type="region of interest" description="Disordered" evidence="1">
    <location>
        <begin position="1"/>
        <end position="72"/>
    </location>
</feature>
<reference evidence="2" key="1">
    <citation type="submission" date="2018-11" db="EMBL/GenBank/DDBJ databases">
        <authorList>
            <consortium name="Pathogen Informatics"/>
        </authorList>
    </citation>
    <scope>NUCLEOTIDE SEQUENCE</scope>
</reference>
<dbReference type="AlphaFoldDB" id="A0A3S5BMX3"/>
<feature type="non-terminal residue" evidence="2">
    <location>
        <position position="113"/>
    </location>
</feature>
<comment type="caution">
    <text evidence="2">The sequence shown here is derived from an EMBL/GenBank/DDBJ whole genome shotgun (WGS) entry which is preliminary data.</text>
</comment>
<feature type="compositionally biased region" description="Polar residues" evidence="1">
    <location>
        <begin position="102"/>
        <end position="113"/>
    </location>
</feature>
<evidence type="ECO:0000313" key="3">
    <source>
        <dbReference type="Proteomes" id="UP000784294"/>
    </source>
</evidence>
<sequence>MPQESCNDVTTDKGHNDPTSDTVSDNLDPSNTSTISFPSSEASNRSGPDGKRSGGERMIFLTPESSPPESLFSRTLSKWTMLHGLSTTSSQPTEDDALRSPSYGSESTKGANT</sequence>
<keyword evidence="3" id="KW-1185">Reference proteome</keyword>
<dbReference type="Proteomes" id="UP000784294">
    <property type="component" value="Unassembled WGS sequence"/>
</dbReference>
<dbReference type="EMBL" id="CAAALY010118567">
    <property type="protein sequence ID" value="VEL31092.1"/>
    <property type="molecule type" value="Genomic_DNA"/>
</dbReference>
<feature type="region of interest" description="Disordered" evidence="1">
    <location>
        <begin position="85"/>
        <end position="113"/>
    </location>
</feature>
<accession>A0A3S5BMX3</accession>
<protein>
    <submittedName>
        <fullName evidence="2">Uncharacterized protein</fullName>
    </submittedName>
</protein>
<proteinExistence type="predicted"/>
<evidence type="ECO:0000256" key="1">
    <source>
        <dbReference type="SAM" id="MobiDB-lite"/>
    </source>
</evidence>
<name>A0A3S5BMX3_9PLAT</name>